<dbReference type="Proteomes" id="UP000008021">
    <property type="component" value="Chromosome 1"/>
</dbReference>
<dbReference type="HOGENOM" id="CLU_1974036_0_0_1"/>
<sequence length="127" mass="14231">MASWRLPTRKGVPLVTSDRYLDFYPLRGQPLGRAILISYQCAIKEDGKWFKIPIVPATCNGAVFKPTSPLLDPTAMASWRLPTRKGVPLVTSDRYLDFYPLRGQPLGRAILISYQDQPKTSTPQAIP</sequence>
<evidence type="ECO:0000313" key="1">
    <source>
        <dbReference type="EnsemblPlants" id="OMERI01G14950.1"/>
    </source>
</evidence>
<protein>
    <submittedName>
        <fullName evidence="1">Uncharacterized protein</fullName>
    </submittedName>
</protein>
<name>A0A0E0C274_9ORYZ</name>
<reference evidence="1" key="2">
    <citation type="submission" date="2018-05" db="EMBL/GenBank/DDBJ databases">
        <title>OmerRS3 (Oryza meridionalis Reference Sequence Version 3).</title>
        <authorList>
            <person name="Zhang J."/>
            <person name="Kudrna D."/>
            <person name="Lee S."/>
            <person name="Talag J."/>
            <person name="Welchert J."/>
            <person name="Wing R.A."/>
        </authorList>
    </citation>
    <scope>NUCLEOTIDE SEQUENCE [LARGE SCALE GENOMIC DNA]</scope>
    <source>
        <strain evidence="1">cv. OR44</strain>
    </source>
</reference>
<evidence type="ECO:0000313" key="2">
    <source>
        <dbReference type="Proteomes" id="UP000008021"/>
    </source>
</evidence>
<organism evidence="1">
    <name type="scientific">Oryza meridionalis</name>
    <dbReference type="NCBI Taxonomy" id="40149"/>
    <lineage>
        <taxon>Eukaryota</taxon>
        <taxon>Viridiplantae</taxon>
        <taxon>Streptophyta</taxon>
        <taxon>Embryophyta</taxon>
        <taxon>Tracheophyta</taxon>
        <taxon>Spermatophyta</taxon>
        <taxon>Magnoliopsida</taxon>
        <taxon>Liliopsida</taxon>
        <taxon>Poales</taxon>
        <taxon>Poaceae</taxon>
        <taxon>BOP clade</taxon>
        <taxon>Oryzoideae</taxon>
        <taxon>Oryzeae</taxon>
        <taxon>Oryzinae</taxon>
        <taxon>Oryza</taxon>
    </lineage>
</organism>
<dbReference type="Gramene" id="OMERI01G14950.1">
    <property type="protein sequence ID" value="OMERI01G14950.1"/>
    <property type="gene ID" value="OMERI01G14950"/>
</dbReference>
<accession>A0A0E0C274</accession>
<dbReference type="EnsemblPlants" id="OMERI01G14950.1">
    <property type="protein sequence ID" value="OMERI01G14950.1"/>
    <property type="gene ID" value="OMERI01G14950"/>
</dbReference>
<dbReference type="AlphaFoldDB" id="A0A0E0C274"/>
<keyword evidence="2" id="KW-1185">Reference proteome</keyword>
<proteinExistence type="predicted"/>
<reference evidence="1" key="1">
    <citation type="submission" date="2015-04" db="UniProtKB">
        <authorList>
            <consortium name="EnsemblPlants"/>
        </authorList>
    </citation>
    <scope>IDENTIFICATION</scope>
</reference>